<feature type="non-terminal residue" evidence="2">
    <location>
        <position position="482"/>
    </location>
</feature>
<evidence type="ECO:0000313" key="3">
    <source>
        <dbReference type="Proteomes" id="UP000652761"/>
    </source>
</evidence>
<dbReference type="AlphaFoldDB" id="A0A843XWP6"/>
<proteinExistence type="predicted"/>
<organism evidence="2 3">
    <name type="scientific">Colocasia esculenta</name>
    <name type="common">Wild taro</name>
    <name type="synonym">Arum esculentum</name>
    <dbReference type="NCBI Taxonomy" id="4460"/>
    <lineage>
        <taxon>Eukaryota</taxon>
        <taxon>Viridiplantae</taxon>
        <taxon>Streptophyta</taxon>
        <taxon>Embryophyta</taxon>
        <taxon>Tracheophyta</taxon>
        <taxon>Spermatophyta</taxon>
        <taxon>Magnoliopsida</taxon>
        <taxon>Liliopsida</taxon>
        <taxon>Araceae</taxon>
        <taxon>Aroideae</taxon>
        <taxon>Colocasieae</taxon>
        <taxon>Colocasia</taxon>
    </lineage>
</organism>
<sequence>NEIDEEEKTPALSDEEGFLPEGSPSIHEEEYGSTSQAAVGLSLENACHEMPSHFELSGTATVGGYNPGFTFTELGVSSGQCSSAPTEVYIPVPVEGSMAAAGVPFGQELYEQLFMSGTIDMYPTLAADPFFSPWGNAGNSYLAEQVHSAFQVDGVRGYGSGYQEADAPMDHNVNPPVLPPSDFGSHPVDHSSRSQGFYLGEPDFVQPPNLEAAVRERIPSPDFANSPTSEIGAPPEHNITWPTGDRPDLSSDDEDSGIWNCLTAKVQAMVTSANPPPAEVMRRILAKYTIRTFNMDICRDRWMGFVKDTWDKVYCLHDNATQVPYSQRLQILESDICSLSGDIDESDSRAADVRKRRKMRELRMATRGENIACLELELGKERSSRAQDARDEARDSEEEAVFIRDGDGSRRVRSFKIKEAEQLKRKEPSCLCFSSYIQVLVEVVGQELTFWSIIQLQVLPIEWRKRHITFVVDESVCSSLVC</sequence>
<evidence type="ECO:0000313" key="2">
    <source>
        <dbReference type="EMBL" id="MQM23380.1"/>
    </source>
</evidence>
<protein>
    <submittedName>
        <fullName evidence="2">Uncharacterized protein</fullName>
    </submittedName>
</protein>
<feature type="non-terminal residue" evidence="2">
    <location>
        <position position="1"/>
    </location>
</feature>
<feature type="compositionally biased region" description="Acidic residues" evidence="1">
    <location>
        <begin position="1"/>
        <end position="18"/>
    </location>
</feature>
<keyword evidence="3" id="KW-1185">Reference proteome</keyword>
<name>A0A843XWP6_COLES</name>
<comment type="caution">
    <text evidence="2">The sequence shown here is derived from an EMBL/GenBank/DDBJ whole genome shotgun (WGS) entry which is preliminary data.</text>
</comment>
<dbReference type="EMBL" id="NMUH01016056">
    <property type="protein sequence ID" value="MQM23380.1"/>
    <property type="molecule type" value="Genomic_DNA"/>
</dbReference>
<gene>
    <name evidence="2" type="ORF">Taro_056444</name>
</gene>
<evidence type="ECO:0000256" key="1">
    <source>
        <dbReference type="SAM" id="MobiDB-lite"/>
    </source>
</evidence>
<feature type="region of interest" description="Disordered" evidence="1">
    <location>
        <begin position="1"/>
        <end position="37"/>
    </location>
</feature>
<reference evidence="2" key="1">
    <citation type="submission" date="2017-07" db="EMBL/GenBank/DDBJ databases">
        <title>Taro Niue Genome Assembly and Annotation.</title>
        <authorList>
            <person name="Atibalentja N."/>
            <person name="Keating K."/>
            <person name="Fields C.J."/>
        </authorList>
    </citation>
    <scope>NUCLEOTIDE SEQUENCE</scope>
    <source>
        <strain evidence="2">Niue_2</strain>
        <tissue evidence="2">Leaf</tissue>
    </source>
</reference>
<feature type="region of interest" description="Disordered" evidence="1">
    <location>
        <begin position="223"/>
        <end position="255"/>
    </location>
</feature>
<dbReference type="Proteomes" id="UP000652761">
    <property type="component" value="Unassembled WGS sequence"/>
</dbReference>
<accession>A0A843XWP6</accession>